<dbReference type="AlphaFoldDB" id="A0A6M3IG38"/>
<evidence type="ECO:0008006" key="2">
    <source>
        <dbReference type="Google" id="ProtNLM"/>
    </source>
</evidence>
<sequence length="175" mass="18847">MGTAWSNIVSDGTTANMNLDYPALKALRRIGGLVKTPKGKPFVQDYTRIIVNKGSVAEMRALEMQGAIKNNKIPGEFSNDGSAAKMFELVANPYFLGTGDATSITNLSSATAWAAIDTKTLGETYGPQYFESEPISLNEQHVVYKTREIQHSVTALFAYGHNDARATAHSTGANA</sequence>
<proteinExistence type="predicted"/>
<name>A0A6M3IG38_9ZZZZ</name>
<protein>
    <recommendedName>
        <fullName evidence="2">Capsid protein</fullName>
    </recommendedName>
</protein>
<accession>A0A6M3IG38</accession>
<organism evidence="1">
    <name type="scientific">viral metagenome</name>
    <dbReference type="NCBI Taxonomy" id="1070528"/>
    <lineage>
        <taxon>unclassified sequences</taxon>
        <taxon>metagenomes</taxon>
        <taxon>organismal metagenomes</taxon>
    </lineage>
</organism>
<evidence type="ECO:0000313" key="1">
    <source>
        <dbReference type="EMBL" id="QJA56148.1"/>
    </source>
</evidence>
<gene>
    <name evidence="1" type="ORF">MM415B01923_0012</name>
</gene>
<reference evidence="1" key="1">
    <citation type="submission" date="2020-03" db="EMBL/GenBank/DDBJ databases">
        <title>The deep terrestrial virosphere.</title>
        <authorList>
            <person name="Holmfeldt K."/>
            <person name="Nilsson E."/>
            <person name="Simone D."/>
            <person name="Lopez-Fernandez M."/>
            <person name="Wu X."/>
            <person name="de Brujin I."/>
            <person name="Lundin D."/>
            <person name="Andersson A."/>
            <person name="Bertilsson S."/>
            <person name="Dopson M."/>
        </authorList>
    </citation>
    <scope>NUCLEOTIDE SEQUENCE</scope>
    <source>
        <strain evidence="1">MM415B01923</strain>
    </source>
</reference>
<dbReference type="EMBL" id="MT141202">
    <property type="protein sequence ID" value="QJA56148.1"/>
    <property type="molecule type" value="Genomic_DNA"/>
</dbReference>